<organism evidence="8 9">
    <name type="scientific">Lampropedia hyalina DSM 16112</name>
    <dbReference type="NCBI Taxonomy" id="1122156"/>
    <lineage>
        <taxon>Bacteria</taxon>
        <taxon>Pseudomonadati</taxon>
        <taxon>Pseudomonadota</taxon>
        <taxon>Betaproteobacteria</taxon>
        <taxon>Burkholderiales</taxon>
        <taxon>Comamonadaceae</taxon>
        <taxon>Lampropedia</taxon>
    </lineage>
</organism>
<comment type="function">
    <text evidence="5">Zinc chaperone that directly transfers zinc cofactor to target proteins, thereby activating them. Zinc is transferred from the CXCC motif in the GTPase domain to the zinc binding site in target proteins in a process requiring GTP hydrolysis.</text>
</comment>
<evidence type="ECO:0000313" key="9">
    <source>
        <dbReference type="Proteomes" id="UP000184327"/>
    </source>
</evidence>
<dbReference type="InterPro" id="IPR051316">
    <property type="entry name" value="Zinc-reg_GTPase_activator"/>
</dbReference>
<dbReference type="InterPro" id="IPR036627">
    <property type="entry name" value="CobW-likC_sf"/>
</dbReference>
<dbReference type="RefSeq" id="WP_073355535.1">
    <property type="nucleotide sequence ID" value="NZ_FQUZ01000009.1"/>
</dbReference>
<dbReference type="SUPFAM" id="SSF90002">
    <property type="entry name" value="Hypothetical protein YjiA, C-terminal domain"/>
    <property type="match status" value="1"/>
</dbReference>
<sequence length="413" mass="45253">MQASHFSDATERIPVTVLTGFLGAGKTTLLNHWMQQAGMEGVAVLVNEWGEVGIDHHLVEHSEDNMVLLDSGCLCCQTRGDLVGAFQTLFERSARGDIAPLTRVIVETSGMADPVPVVCTIMDERFVRARYHCDGVVAAIAAPHGLAQLQRHPETLRQVVAADRLLITQCDRASSSDIQALAMRLQALNPQAGQVLVRHGRAPIDVVTGAGLYAAPHANLAAPLPRWFGAGGLFGKVLSDEPQRVLPEEGLPLHRGHTLAQSRVHSPSVASFVVPLESDIPWFGLSLAMGRILQDHGHRLLRVKGLVGLGEHDRPLAVHCVQNVAYPPVRLHRWPDDPRFAQRRGCLVFIAQGLDAAQQQDIRERLAQPPSDRAALRTAAGMADLPTRCWMQQRVAMQHGRHMQHQSWVVVPR</sequence>
<reference evidence="8 9" key="1">
    <citation type="submission" date="2016-11" db="EMBL/GenBank/DDBJ databases">
        <authorList>
            <person name="Jaros S."/>
            <person name="Januszkiewicz K."/>
            <person name="Wedrychowicz H."/>
        </authorList>
    </citation>
    <scope>NUCLEOTIDE SEQUENCE [LARGE SCALE GENOMIC DNA]</scope>
    <source>
        <strain evidence="8 9">DSM 16112</strain>
    </source>
</reference>
<dbReference type="PANTHER" id="PTHR13748">
    <property type="entry name" value="COBW-RELATED"/>
    <property type="match status" value="1"/>
</dbReference>
<dbReference type="Gene3D" id="3.30.1220.10">
    <property type="entry name" value="CobW-like, C-terminal domain"/>
    <property type="match status" value="1"/>
</dbReference>
<dbReference type="PANTHER" id="PTHR13748:SF62">
    <property type="entry name" value="COBW DOMAIN-CONTAINING PROTEIN"/>
    <property type="match status" value="1"/>
</dbReference>
<dbReference type="InterPro" id="IPR027417">
    <property type="entry name" value="P-loop_NTPase"/>
</dbReference>
<comment type="similarity">
    <text evidence="4">Belongs to the SIMIBI class G3E GTPase family. ZNG1 subfamily.</text>
</comment>
<gene>
    <name evidence="8" type="ORF">SAMN02745117_01069</name>
</gene>
<proteinExistence type="inferred from homology"/>
<keyword evidence="3" id="KW-0143">Chaperone</keyword>
<dbReference type="EMBL" id="FQUZ01000009">
    <property type="protein sequence ID" value="SHE93177.1"/>
    <property type="molecule type" value="Genomic_DNA"/>
</dbReference>
<evidence type="ECO:0000259" key="7">
    <source>
        <dbReference type="SMART" id="SM00833"/>
    </source>
</evidence>
<evidence type="ECO:0000256" key="3">
    <source>
        <dbReference type="ARBA" id="ARBA00023186"/>
    </source>
</evidence>
<name>A0A1M4XHL9_9BURK</name>
<dbReference type="GO" id="GO:0016787">
    <property type="term" value="F:hydrolase activity"/>
    <property type="evidence" value="ECO:0007669"/>
    <property type="project" value="UniProtKB-KW"/>
</dbReference>
<dbReference type="InterPro" id="IPR003495">
    <property type="entry name" value="CobW/HypB/UreG_nucleotide-bd"/>
</dbReference>
<dbReference type="Pfam" id="PF02492">
    <property type="entry name" value="cobW"/>
    <property type="match status" value="1"/>
</dbReference>
<comment type="catalytic activity">
    <reaction evidence="6">
        <text>GTP + H2O = GDP + phosphate + H(+)</text>
        <dbReference type="Rhea" id="RHEA:19669"/>
        <dbReference type="ChEBI" id="CHEBI:15377"/>
        <dbReference type="ChEBI" id="CHEBI:15378"/>
        <dbReference type="ChEBI" id="CHEBI:37565"/>
        <dbReference type="ChEBI" id="CHEBI:43474"/>
        <dbReference type="ChEBI" id="CHEBI:58189"/>
    </reaction>
    <physiologicalReaction direction="left-to-right" evidence="6">
        <dbReference type="Rhea" id="RHEA:19670"/>
    </physiologicalReaction>
</comment>
<dbReference type="CDD" id="cd03112">
    <property type="entry name" value="CobW-like"/>
    <property type="match status" value="1"/>
</dbReference>
<evidence type="ECO:0000256" key="2">
    <source>
        <dbReference type="ARBA" id="ARBA00022801"/>
    </source>
</evidence>
<dbReference type="GO" id="GO:0000166">
    <property type="term" value="F:nucleotide binding"/>
    <property type="evidence" value="ECO:0007669"/>
    <property type="project" value="UniProtKB-KW"/>
</dbReference>
<dbReference type="Pfam" id="PF07683">
    <property type="entry name" value="CobW_C"/>
    <property type="match status" value="1"/>
</dbReference>
<dbReference type="Gene3D" id="3.40.50.300">
    <property type="entry name" value="P-loop containing nucleotide triphosphate hydrolases"/>
    <property type="match status" value="1"/>
</dbReference>
<evidence type="ECO:0000256" key="1">
    <source>
        <dbReference type="ARBA" id="ARBA00022741"/>
    </source>
</evidence>
<protein>
    <submittedName>
        <fullName evidence="8">GTPase, G3E family</fullName>
    </submittedName>
</protein>
<accession>A0A1M4XHL9</accession>
<dbReference type="GO" id="GO:0005737">
    <property type="term" value="C:cytoplasm"/>
    <property type="evidence" value="ECO:0007669"/>
    <property type="project" value="TreeGrafter"/>
</dbReference>
<dbReference type="OrthoDB" id="9808822at2"/>
<dbReference type="SMART" id="SM00833">
    <property type="entry name" value="CobW_C"/>
    <property type="match status" value="1"/>
</dbReference>
<dbReference type="SUPFAM" id="SSF52540">
    <property type="entry name" value="P-loop containing nucleoside triphosphate hydrolases"/>
    <property type="match status" value="1"/>
</dbReference>
<dbReference type="STRING" id="1122156.SAMN02745117_01069"/>
<dbReference type="InterPro" id="IPR011629">
    <property type="entry name" value="CobW-like_C"/>
</dbReference>
<evidence type="ECO:0000256" key="5">
    <source>
        <dbReference type="ARBA" id="ARBA00045658"/>
    </source>
</evidence>
<dbReference type="AlphaFoldDB" id="A0A1M4XHL9"/>
<keyword evidence="9" id="KW-1185">Reference proteome</keyword>
<evidence type="ECO:0000256" key="6">
    <source>
        <dbReference type="ARBA" id="ARBA00049117"/>
    </source>
</evidence>
<feature type="domain" description="CobW C-terminal" evidence="7">
    <location>
        <begin position="269"/>
        <end position="367"/>
    </location>
</feature>
<keyword evidence="1" id="KW-0547">Nucleotide-binding</keyword>
<evidence type="ECO:0000313" key="8">
    <source>
        <dbReference type="EMBL" id="SHE93177.1"/>
    </source>
</evidence>
<dbReference type="Proteomes" id="UP000184327">
    <property type="component" value="Unassembled WGS sequence"/>
</dbReference>
<evidence type="ECO:0000256" key="4">
    <source>
        <dbReference type="ARBA" id="ARBA00034320"/>
    </source>
</evidence>
<keyword evidence="2" id="KW-0378">Hydrolase</keyword>